<evidence type="ECO:0000313" key="6">
    <source>
        <dbReference type="EMBL" id="RDH80905.1"/>
    </source>
</evidence>
<accession>A0A370D7G4</accession>
<sequence>MSETSEQPVNLTINSKPINAPGSLSVIQALWHAGYPRVKSVGCLEGVCGSCRVMVRRADSHELKMELGCQLLVEEGMEVIFLVFPNPTHHTYQLEDIKNSWEVQDQFHQIFPEADHCRHCGGCDKSCPKGIEIERGVDLASKGRFGEAGELFIECVMCNFCMTACPELIAPNHVGLFSRRVTAYFHIRPSNLINRLEMLRKGDLQITQ</sequence>
<evidence type="ECO:0000256" key="3">
    <source>
        <dbReference type="ARBA" id="ARBA00023014"/>
    </source>
</evidence>
<feature type="domain" description="4Fe-4S ferredoxin-type" evidence="5">
    <location>
        <begin position="108"/>
        <end position="136"/>
    </location>
</feature>
<feature type="domain" description="2Fe-2S ferredoxin-type" evidence="4">
    <location>
        <begin position="7"/>
        <end position="85"/>
    </location>
</feature>
<dbReference type="InterPro" id="IPR001041">
    <property type="entry name" value="2Fe-2S_ferredoxin-type"/>
</dbReference>
<evidence type="ECO:0000313" key="7">
    <source>
        <dbReference type="Proteomes" id="UP000254771"/>
    </source>
</evidence>
<keyword evidence="7" id="KW-1185">Reference proteome</keyword>
<organism evidence="6 7">
    <name type="scientific">endosymbiont of Escarpia spicata</name>
    <dbReference type="NCBI Taxonomy" id="2200908"/>
    <lineage>
        <taxon>Bacteria</taxon>
        <taxon>Pseudomonadati</taxon>
        <taxon>Pseudomonadota</taxon>
        <taxon>Gammaproteobacteria</taxon>
        <taxon>sulfur-oxidizing symbionts</taxon>
    </lineage>
</organism>
<dbReference type="EMBL" id="QFXE01000023">
    <property type="protein sequence ID" value="RDH80905.1"/>
    <property type="molecule type" value="Genomic_DNA"/>
</dbReference>
<evidence type="ECO:0000256" key="2">
    <source>
        <dbReference type="ARBA" id="ARBA00023004"/>
    </source>
</evidence>
<keyword evidence="2" id="KW-0408">Iron</keyword>
<evidence type="ECO:0000259" key="5">
    <source>
        <dbReference type="PROSITE" id="PS51379"/>
    </source>
</evidence>
<reference evidence="6 7" key="1">
    <citation type="journal article" date="2018" name="ISME J.">
        <title>Endosymbiont genomes yield clues of tubeworm success.</title>
        <authorList>
            <person name="Li Y."/>
            <person name="Liles M.R."/>
            <person name="Halanych K.M."/>
        </authorList>
    </citation>
    <scope>NUCLEOTIDE SEQUENCE [LARGE SCALE GENOMIC DNA]</scope>
    <source>
        <strain evidence="6">A1462</strain>
    </source>
</reference>
<dbReference type="InterPro" id="IPR009051">
    <property type="entry name" value="Helical_ferredxn"/>
</dbReference>
<dbReference type="SUPFAM" id="SSF46548">
    <property type="entry name" value="alpha-helical ferredoxin"/>
    <property type="match status" value="2"/>
</dbReference>
<protein>
    <submittedName>
        <fullName evidence="6">Ferredoxin</fullName>
    </submittedName>
</protein>
<name>A0A370D7G4_9GAMM</name>
<dbReference type="GO" id="GO:0051537">
    <property type="term" value="F:2 iron, 2 sulfur cluster binding"/>
    <property type="evidence" value="ECO:0007669"/>
    <property type="project" value="InterPro"/>
</dbReference>
<proteinExistence type="predicted"/>
<dbReference type="Gene3D" id="1.10.1060.10">
    <property type="entry name" value="Alpha-helical ferredoxin"/>
    <property type="match status" value="1"/>
</dbReference>
<dbReference type="PROSITE" id="PS51085">
    <property type="entry name" value="2FE2S_FER_2"/>
    <property type="match status" value="1"/>
</dbReference>
<dbReference type="InterPro" id="IPR017896">
    <property type="entry name" value="4Fe4S_Fe-S-bd"/>
</dbReference>
<dbReference type="PROSITE" id="PS51379">
    <property type="entry name" value="4FE4S_FER_2"/>
    <property type="match status" value="1"/>
</dbReference>
<dbReference type="GO" id="GO:0046872">
    <property type="term" value="F:metal ion binding"/>
    <property type="evidence" value="ECO:0007669"/>
    <property type="project" value="UniProtKB-KW"/>
</dbReference>
<dbReference type="PROSITE" id="PS00198">
    <property type="entry name" value="4FE4S_FER_1"/>
    <property type="match status" value="1"/>
</dbReference>
<dbReference type="AlphaFoldDB" id="A0A370D7G4"/>
<keyword evidence="3" id="KW-0411">Iron-sulfur</keyword>
<gene>
    <name evidence="6" type="ORF">DIZ78_17765</name>
</gene>
<dbReference type="InterPro" id="IPR017900">
    <property type="entry name" value="4Fe4S_Fe_S_CS"/>
</dbReference>
<dbReference type="InterPro" id="IPR036010">
    <property type="entry name" value="2Fe-2S_ferredoxin-like_sf"/>
</dbReference>
<evidence type="ECO:0000256" key="1">
    <source>
        <dbReference type="ARBA" id="ARBA00022723"/>
    </source>
</evidence>
<comment type="caution">
    <text evidence="6">The sequence shown here is derived from an EMBL/GenBank/DDBJ whole genome shotgun (WGS) entry which is preliminary data.</text>
</comment>
<dbReference type="Pfam" id="PF13510">
    <property type="entry name" value="Fer2_4"/>
    <property type="match status" value="1"/>
</dbReference>
<dbReference type="PROSITE" id="PS00197">
    <property type="entry name" value="2FE2S_FER_1"/>
    <property type="match status" value="1"/>
</dbReference>
<evidence type="ECO:0000259" key="4">
    <source>
        <dbReference type="PROSITE" id="PS51085"/>
    </source>
</evidence>
<dbReference type="InterPro" id="IPR006058">
    <property type="entry name" value="2Fe2S_fd_BS"/>
</dbReference>
<keyword evidence="1" id="KW-0479">Metal-binding</keyword>
<dbReference type="SUPFAM" id="SSF54292">
    <property type="entry name" value="2Fe-2S ferredoxin-like"/>
    <property type="match status" value="1"/>
</dbReference>
<dbReference type="Proteomes" id="UP000254771">
    <property type="component" value="Unassembled WGS sequence"/>
</dbReference>
<dbReference type="CDD" id="cd00207">
    <property type="entry name" value="fer2"/>
    <property type="match status" value="1"/>
</dbReference>